<feature type="repeat" description="PPR" evidence="3">
    <location>
        <begin position="506"/>
        <end position="540"/>
    </location>
</feature>
<feature type="repeat" description="PPR" evidence="3">
    <location>
        <begin position="366"/>
        <end position="400"/>
    </location>
</feature>
<feature type="repeat" description="PPR" evidence="3">
    <location>
        <begin position="646"/>
        <end position="676"/>
    </location>
</feature>
<feature type="repeat" description="PPR" evidence="3">
    <location>
        <begin position="750"/>
        <end position="784"/>
    </location>
</feature>
<feature type="repeat" description="PPR" evidence="3">
    <location>
        <begin position="296"/>
        <end position="330"/>
    </location>
</feature>
<feature type="repeat" description="PPR" evidence="3">
    <location>
        <begin position="401"/>
        <end position="435"/>
    </location>
</feature>
<dbReference type="PANTHER" id="PTHR47447">
    <property type="entry name" value="OS03G0856100 PROTEIN"/>
    <property type="match status" value="1"/>
</dbReference>
<feature type="repeat" description="PPR" evidence="3">
    <location>
        <begin position="576"/>
        <end position="610"/>
    </location>
</feature>
<dbReference type="InterPro" id="IPR002885">
    <property type="entry name" value="PPR_rpt"/>
</dbReference>
<feature type="repeat" description="PPR" evidence="3">
    <location>
        <begin position="331"/>
        <end position="365"/>
    </location>
</feature>
<dbReference type="Gene3D" id="1.25.40.10">
    <property type="entry name" value="Tetratricopeptide repeat domain"/>
    <property type="match status" value="7"/>
</dbReference>
<keyword evidence="2" id="KW-0677">Repeat</keyword>
<dbReference type="AlphaFoldDB" id="A0A445JG59"/>
<feature type="repeat" description="PPR" evidence="3">
    <location>
        <begin position="541"/>
        <end position="575"/>
    </location>
</feature>
<feature type="compositionally biased region" description="Acidic residues" evidence="4">
    <location>
        <begin position="974"/>
        <end position="989"/>
    </location>
</feature>
<evidence type="ECO:0000256" key="4">
    <source>
        <dbReference type="SAM" id="MobiDB-lite"/>
    </source>
</evidence>
<dbReference type="Pfam" id="PF13041">
    <property type="entry name" value="PPR_2"/>
    <property type="match status" value="3"/>
</dbReference>
<comment type="caution">
    <text evidence="6">The sequence shown here is derived from an EMBL/GenBank/DDBJ whole genome shotgun (WGS) entry which is preliminary data.</text>
</comment>
<dbReference type="InterPro" id="IPR057027">
    <property type="entry name" value="TPR_mt"/>
</dbReference>
<dbReference type="Pfam" id="PF23276">
    <property type="entry name" value="TPR_24"/>
    <property type="match status" value="1"/>
</dbReference>
<dbReference type="Proteomes" id="UP000289340">
    <property type="component" value="Chromosome 8"/>
</dbReference>
<dbReference type="PROSITE" id="PS51375">
    <property type="entry name" value="PPR"/>
    <property type="match status" value="14"/>
</dbReference>
<name>A0A445JG59_GLYSO</name>
<dbReference type="Pfam" id="PF01535">
    <property type="entry name" value="PPR"/>
    <property type="match status" value="6"/>
</dbReference>
<dbReference type="NCBIfam" id="TIGR00756">
    <property type="entry name" value="PPR"/>
    <property type="match status" value="13"/>
</dbReference>
<feature type="repeat" description="PPR" evidence="3">
    <location>
        <begin position="853"/>
        <end position="887"/>
    </location>
</feature>
<keyword evidence="7" id="KW-1185">Reference proteome</keyword>
<dbReference type="Gramene" id="XM_028388364.1">
    <property type="protein sequence ID" value="XP_028244165.1"/>
    <property type="gene ID" value="LOC114422152"/>
</dbReference>
<evidence type="ECO:0000313" key="7">
    <source>
        <dbReference type="Proteomes" id="UP000289340"/>
    </source>
</evidence>
<proteinExistence type="inferred from homology"/>
<evidence type="ECO:0000256" key="2">
    <source>
        <dbReference type="ARBA" id="ARBA00022737"/>
    </source>
</evidence>
<dbReference type="PANTHER" id="PTHR47447:SF21">
    <property type="entry name" value="PENTACOTRIPEPTIDE-REPEAT REGION OF PRORP DOMAIN-CONTAINING PROTEIN"/>
    <property type="match status" value="1"/>
</dbReference>
<feature type="repeat" description="PPR" evidence="3">
    <location>
        <begin position="715"/>
        <end position="749"/>
    </location>
</feature>
<feature type="domain" description="Pentatricopeptide repeat-containing protein-mitochondrial" evidence="5">
    <location>
        <begin position="511"/>
        <end position="603"/>
    </location>
</feature>
<feature type="region of interest" description="Disordered" evidence="4">
    <location>
        <begin position="47"/>
        <end position="68"/>
    </location>
</feature>
<feature type="repeat" description="PPR" evidence="3">
    <location>
        <begin position="611"/>
        <end position="645"/>
    </location>
</feature>
<evidence type="ECO:0000259" key="5">
    <source>
        <dbReference type="Pfam" id="PF23276"/>
    </source>
</evidence>
<sequence length="989" mass="109922">MFATSLPLKPSSSSSSPFLTNTTLFPKPLSLPFTPLHHPPRVPPPLFSLHSNTLPLPPNRKKKKKKPYGGALPSLLRTLSTAADLETALSTLPSPLSPKEITVLLKEQSTWQRAARIFEWFKSQTWYTPNAIHYNVVLRALGKAQQWDQLRLCWLDMAKNGVLPTNNTYSMLVDVYGKAGLVQEALLWIRHMRVRGFFPDEVTMCTVVKVLKDVGDFDRAHRFYKGWCEGKVELNDLELEDSLGINNSSNGSASMGISFKQFLSTELFKIGGRAPVSGEARSTNSSSLNGPQKPRLSNTYNVLIDLYGKAGRLSEAAEVFAEMLKAGVAVDVWTFNTMIFVCGSQGDLAEAEALLGMMEEKGVAPDTKTFNIFLSLYAEARDIGAAVLCYKRIREAGLCPDEVTYRALLGVLCRKNMVREVEDLIDEMERAFVSVDEHCVPGIVEMYVGEGDVDKAFDLLKKFQVNGEMSSNIRAAIMDVFAEKGLWEEAEDVFYRGRNLAGRKRDVLECNVMIKAYGKAKLYDKAISLFKGMKNHGTWPNESTYNSLVQMLSGADLVDQAMDLVDEMQEVGFKPPCQTFSAVIGCYARLGQLSDAVSVFKEMVRTGVKPNEVVYGSLINGFAEHGSLEEALKYFHMMEESGLSSNLVVLTSLLKSYCKVGNLEGAKAIYERMKNMEGGLDLVACNSMIGLFADLGLVSEAKLAFENLREMGRADAISYATIMYLYKGVGLIDEAIEIAEEMKLSGLLRDCVSYNKVLVCYAANGQFYECGELIHEMISQKLLPNDGTFKVLFTILKKGGIPTEAVAQLESSYQEGKPYARQTTFTALYSLVGMHNLALESAQTFIESEVDLDSSAFNVAIYAYGSAGDINKALNIYMKMRDEHLGPDLVTYIYLVGCYGKAGMVEGVKRIYSQLEYGEIESNESLFKAIIDAYKICNRKDLAELVSQEMKFTFNSKEHSEIESETEYATGSEAEYEVGSEDEYETEYD</sequence>
<feature type="region of interest" description="Disordered" evidence="4">
    <location>
        <begin position="956"/>
        <end position="989"/>
    </location>
</feature>
<organism evidence="6 7">
    <name type="scientific">Glycine soja</name>
    <name type="common">Wild soybean</name>
    <dbReference type="NCBI Taxonomy" id="3848"/>
    <lineage>
        <taxon>Eukaryota</taxon>
        <taxon>Viridiplantae</taxon>
        <taxon>Streptophyta</taxon>
        <taxon>Embryophyta</taxon>
        <taxon>Tracheophyta</taxon>
        <taxon>Spermatophyta</taxon>
        <taxon>Magnoliopsida</taxon>
        <taxon>eudicotyledons</taxon>
        <taxon>Gunneridae</taxon>
        <taxon>Pentapetalae</taxon>
        <taxon>rosids</taxon>
        <taxon>fabids</taxon>
        <taxon>Fabales</taxon>
        <taxon>Fabaceae</taxon>
        <taxon>Papilionoideae</taxon>
        <taxon>50 kb inversion clade</taxon>
        <taxon>NPAAA clade</taxon>
        <taxon>indigoferoid/millettioid clade</taxon>
        <taxon>Phaseoleae</taxon>
        <taxon>Glycine</taxon>
        <taxon>Glycine subgen. Soja</taxon>
    </lineage>
</organism>
<dbReference type="SUPFAM" id="SSF81901">
    <property type="entry name" value="HCP-like"/>
    <property type="match status" value="1"/>
</dbReference>
<dbReference type="InterPro" id="IPR011990">
    <property type="entry name" value="TPR-like_helical_dom_sf"/>
</dbReference>
<dbReference type="EMBL" id="QZWG01000008">
    <property type="protein sequence ID" value="RZB97397.1"/>
    <property type="molecule type" value="Genomic_DNA"/>
</dbReference>
<evidence type="ECO:0000256" key="3">
    <source>
        <dbReference type="PROSITE-ProRule" id="PRU00708"/>
    </source>
</evidence>
<dbReference type="Pfam" id="PF13812">
    <property type="entry name" value="PPR_3"/>
    <property type="match status" value="1"/>
</dbReference>
<reference evidence="6 7" key="1">
    <citation type="submission" date="2018-09" db="EMBL/GenBank/DDBJ databases">
        <title>A high-quality reference genome of wild soybean provides a powerful tool to mine soybean genomes.</title>
        <authorList>
            <person name="Xie M."/>
            <person name="Chung C.Y.L."/>
            <person name="Li M.-W."/>
            <person name="Wong F.-L."/>
            <person name="Chan T.-F."/>
            <person name="Lam H.-M."/>
        </authorList>
    </citation>
    <scope>NUCLEOTIDE SEQUENCE [LARGE SCALE GENOMIC DNA]</scope>
    <source>
        <strain evidence="7">cv. W05</strain>
        <tissue evidence="6">Hypocotyl of etiolated seedlings</tissue>
    </source>
</reference>
<gene>
    <name evidence="6" type="ORF">D0Y65_020842</name>
</gene>
<feature type="repeat" description="PPR" evidence="3">
    <location>
        <begin position="130"/>
        <end position="164"/>
    </location>
</feature>
<evidence type="ECO:0000313" key="6">
    <source>
        <dbReference type="EMBL" id="RZB97397.1"/>
    </source>
</evidence>
<comment type="similarity">
    <text evidence="1">Belongs to the PPR family. P subfamily.</text>
</comment>
<evidence type="ECO:0000256" key="1">
    <source>
        <dbReference type="ARBA" id="ARBA00007626"/>
    </source>
</evidence>
<feature type="repeat" description="PPR" evidence="3">
    <location>
        <begin position="165"/>
        <end position="199"/>
    </location>
</feature>
<accession>A0A445JG59</accession>
<protein>
    <submittedName>
        <fullName evidence="6">Pentatricopeptide repeat-containing protein</fullName>
    </submittedName>
</protein>